<dbReference type="GO" id="GO:0016020">
    <property type="term" value="C:membrane"/>
    <property type="evidence" value="ECO:0007669"/>
    <property type="project" value="InterPro"/>
</dbReference>
<accession>A0A1J4JQU7</accession>
<keyword evidence="1" id="KW-0547">Nucleotide-binding</keyword>
<dbReference type="SUPFAM" id="SSF52540">
    <property type="entry name" value="P-loop containing nucleoside triphosphate hydrolases"/>
    <property type="match status" value="1"/>
</dbReference>
<dbReference type="NCBIfam" id="TIGR00231">
    <property type="entry name" value="small_GTP"/>
    <property type="match status" value="1"/>
</dbReference>
<dbReference type="PROSITE" id="PS51419">
    <property type="entry name" value="RAB"/>
    <property type="match status" value="1"/>
</dbReference>
<gene>
    <name evidence="3" type="primary">RAS2</name>
    <name evidence="3" type="ORF">TRFO_08199</name>
</gene>
<keyword evidence="2" id="KW-0342">GTP-binding</keyword>
<dbReference type="GO" id="GO:0005525">
    <property type="term" value="F:GTP binding"/>
    <property type="evidence" value="ECO:0007669"/>
    <property type="project" value="UniProtKB-KW"/>
</dbReference>
<dbReference type="PROSITE" id="PS51420">
    <property type="entry name" value="RHO"/>
    <property type="match status" value="1"/>
</dbReference>
<evidence type="ECO:0000256" key="2">
    <source>
        <dbReference type="ARBA" id="ARBA00023134"/>
    </source>
</evidence>
<dbReference type="PROSITE" id="PS51421">
    <property type="entry name" value="RAS"/>
    <property type="match status" value="1"/>
</dbReference>
<dbReference type="InterPro" id="IPR005225">
    <property type="entry name" value="Small_GTP-bd"/>
</dbReference>
<dbReference type="PRINTS" id="PR00449">
    <property type="entry name" value="RASTRNSFRMNG"/>
</dbReference>
<evidence type="ECO:0000313" key="4">
    <source>
        <dbReference type="Proteomes" id="UP000179807"/>
    </source>
</evidence>
<comment type="caution">
    <text evidence="3">The sequence shown here is derived from an EMBL/GenBank/DDBJ whole genome shotgun (WGS) entry which is preliminary data.</text>
</comment>
<dbReference type="RefSeq" id="XP_068353028.1">
    <property type="nucleotide sequence ID" value="XM_068494149.1"/>
</dbReference>
<dbReference type="SMART" id="SM00174">
    <property type="entry name" value="RHO"/>
    <property type="match status" value="1"/>
</dbReference>
<dbReference type="AlphaFoldDB" id="A0A1J4JQU7"/>
<dbReference type="GO" id="GO:0003924">
    <property type="term" value="F:GTPase activity"/>
    <property type="evidence" value="ECO:0007669"/>
    <property type="project" value="InterPro"/>
</dbReference>
<dbReference type="GO" id="GO:0007165">
    <property type="term" value="P:signal transduction"/>
    <property type="evidence" value="ECO:0007669"/>
    <property type="project" value="InterPro"/>
</dbReference>
<evidence type="ECO:0000256" key="1">
    <source>
        <dbReference type="ARBA" id="ARBA00022741"/>
    </source>
</evidence>
<reference evidence="3" key="1">
    <citation type="submission" date="2016-10" db="EMBL/GenBank/DDBJ databases">
        <authorList>
            <person name="Benchimol M."/>
            <person name="Almeida L.G."/>
            <person name="Vasconcelos A.T."/>
            <person name="Perreira-Neves A."/>
            <person name="Rosa I.A."/>
            <person name="Tasca T."/>
            <person name="Bogo M.R."/>
            <person name="de Souza W."/>
        </authorList>
    </citation>
    <scope>NUCLEOTIDE SEQUENCE [LARGE SCALE GENOMIC DNA]</scope>
    <source>
        <strain evidence="3">K</strain>
    </source>
</reference>
<dbReference type="GeneID" id="94828853"/>
<dbReference type="InterPro" id="IPR020849">
    <property type="entry name" value="Small_GTPase_Ras-type"/>
</dbReference>
<dbReference type="PANTHER" id="PTHR24070">
    <property type="entry name" value="RAS, DI-RAS, AND RHEB FAMILY MEMBERS OF SMALL GTPASE SUPERFAMILY"/>
    <property type="match status" value="1"/>
</dbReference>
<dbReference type="VEuPathDB" id="TrichDB:TRFO_08199"/>
<dbReference type="InterPro" id="IPR001806">
    <property type="entry name" value="Small_GTPase"/>
</dbReference>
<proteinExistence type="predicted"/>
<keyword evidence="4" id="KW-1185">Reference proteome</keyword>
<dbReference type="FunFam" id="3.40.50.300:FF:001447">
    <property type="entry name" value="Ras-related protein Rab-1B"/>
    <property type="match status" value="1"/>
</dbReference>
<dbReference type="SMART" id="SM00173">
    <property type="entry name" value="RAS"/>
    <property type="match status" value="1"/>
</dbReference>
<sequence length="189" mass="20867">MTSNKQSVGMFGGGGVGKTAISLQFTKGEFTEGYIPTIEDEFVKTVEVDGKQIELEIIDTAGQDDFAEMRHSYMQRVNGFIFVFSIIDPNSINELDKIYTDAVHARSSSPVNCVIAANKSDMRNGESVPESKLKELETKYKCKVLETSAKTAKNINELFIEIVRILLTSNDKKPAPKNNDETGGCCLIQ</sequence>
<dbReference type="Pfam" id="PF00071">
    <property type="entry name" value="Ras"/>
    <property type="match status" value="1"/>
</dbReference>
<evidence type="ECO:0000313" key="3">
    <source>
        <dbReference type="EMBL" id="OHS99891.1"/>
    </source>
</evidence>
<name>A0A1J4JQU7_9EUKA</name>
<dbReference type="Proteomes" id="UP000179807">
    <property type="component" value="Unassembled WGS sequence"/>
</dbReference>
<dbReference type="EMBL" id="MLAK01000982">
    <property type="protein sequence ID" value="OHS99891.1"/>
    <property type="molecule type" value="Genomic_DNA"/>
</dbReference>
<dbReference type="Gene3D" id="3.40.50.300">
    <property type="entry name" value="P-loop containing nucleotide triphosphate hydrolases"/>
    <property type="match status" value="1"/>
</dbReference>
<organism evidence="3 4">
    <name type="scientific">Tritrichomonas foetus</name>
    <dbReference type="NCBI Taxonomy" id="1144522"/>
    <lineage>
        <taxon>Eukaryota</taxon>
        <taxon>Metamonada</taxon>
        <taxon>Parabasalia</taxon>
        <taxon>Tritrichomonadida</taxon>
        <taxon>Tritrichomonadidae</taxon>
        <taxon>Tritrichomonas</taxon>
    </lineage>
</organism>
<dbReference type="OrthoDB" id="5976022at2759"/>
<dbReference type="SMART" id="SM00175">
    <property type="entry name" value="RAB"/>
    <property type="match status" value="1"/>
</dbReference>
<dbReference type="InterPro" id="IPR027417">
    <property type="entry name" value="P-loop_NTPase"/>
</dbReference>
<protein>
    <submittedName>
        <fullName evidence="3">Ras-like protein RAS2</fullName>
    </submittedName>
</protein>